<protein>
    <recommendedName>
        <fullName evidence="3">Ras-GEF domain-containing protein</fullName>
    </recommendedName>
</protein>
<dbReference type="GO" id="GO:0005085">
    <property type="term" value="F:guanyl-nucleotide exchange factor activity"/>
    <property type="evidence" value="ECO:0007669"/>
    <property type="project" value="UniProtKB-KW"/>
</dbReference>
<proteinExistence type="predicted"/>
<evidence type="ECO:0000259" key="3">
    <source>
        <dbReference type="PROSITE" id="PS50009"/>
    </source>
</evidence>
<evidence type="ECO:0000313" key="5">
    <source>
        <dbReference type="Proteomes" id="UP001212997"/>
    </source>
</evidence>
<dbReference type="Gene3D" id="1.10.840.10">
    <property type="entry name" value="Ras guanine-nucleotide exchange factors catalytic domain"/>
    <property type="match status" value="1"/>
</dbReference>
<keyword evidence="5" id="KW-1185">Reference proteome</keyword>
<dbReference type="PROSITE" id="PS50009">
    <property type="entry name" value="RASGEF_CAT"/>
    <property type="match status" value="1"/>
</dbReference>
<evidence type="ECO:0000256" key="1">
    <source>
        <dbReference type="ARBA" id="ARBA00022658"/>
    </source>
</evidence>
<dbReference type="GO" id="GO:0007264">
    <property type="term" value="P:small GTPase-mediated signal transduction"/>
    <property type="evidence" value="ECO:0007669"/>
    <property type="project" value="InterPro"/>
</dbReference>
<dbReference type="SUPFAM" id="SSF48366">
    <property type="entry name" value="Ras GEF"/>
    <property type="match status" value="1"/>
</dbReference>
<dbReference type="InterPro" id="IPR036964">
    <property type="entry name" value="RASGEF_cat_dom_sf"/>
</dbReference>
<dbReference type="InterPro" id="IPR023578">
    <property type="entry name" value="Ras_GEF_dom_sf"/>
</dbReference>
<evidence type="ECO:0000313" key="4">
    <source>
        <dbReference type="EMBL" id="KAJ3478936.1"/>
    </source>
</evidence>
<comment type="caution">
    <text evidence="4">The sequence shown here is derived from an EMBL/GenBank/DDBJ whole genome shotgun (WGS) entry which is preliminary data.</text>
</comment>
<dbReference type="InterPro" id="IPR008937">
    <property type="entry name" value="Ras-like_GEF"/>
</dbReference>
<dbReference type="InterPro" id="IPR001895">
    <property type="entry name" value="RASGEF_cat_dom"/>
</dbReference>
<reference evidence="4" key="1">
    <citation type="submission" date="2022-07" db="EMBL/GenBank/DDBJ databases">
        <title>Genome Sequence of Physisporinus lineatus.</title>
        <authorList>
            <person name="Buettner E."/>
        </authorList>
    </citation>
    <scope>NUCLEOTIDE SEQUENCE</scope>
    <source>
        <strain evidence="4">VT162</strain>
    </source>
</reference>
<dbReference type="EMBL" id="JANAWD010000473">
    <property type="protein sequence ID" value="KAJ3478936.1"/>
    <property type="molecule type" value="Genomic_DNA"/>
</dbReference>
<gene>
    <name evidence="4" type="ORF">NLI96_g9411</name>
</gene>
<sequence>MSDPGNLPNASESVVQAIPQVPRRKLNLLDIHPLELAQQLSLLEYDLAKDVLITDIEARRAKGRARQPDSVTPCVRFSKHITNWVVLSVLEPGDTPGRAALMEYFISVAHSARGMNNFSSMTSIMDALQSPYVHRLLGSWKLLLKEKRDEGGSCLKTSNVGNNFLYPFITLACLEPPGVPFIDIFLSFKGESDAYHDGLVTRGFSRWQSTPYSFEVDEDIRAFIQEELSQFAGPNGNDPDQKNRFKKLSLDREPENSAEQGTLKKVFNAPSRWLQRLQ</sequence>
<keyword evidence="1 2" id="KW-0344">Guanine-nucleotide releasing factor</keyword>
<dbReference type="Pfam" id="PF00617">
    <property type="entry name" value="RasGEF"/>
    <property type="match status" value="1"/>
</dbReference>
<dbReference type="SMART" id="SM00147">
    <property type="entry name" value="RasGEF"/>
    <property type="match status" value="1"/>
</dbReference>
<dbReference type="AlphaFoldDB" id="A0AAD5UVN3"/>
<dbReference type="Proteomes" id="UP001212997">
    <property type="component" value="Unassembled WGS sequence"/>
</dbReference>
<accession>A0AAD5UVN3</accession>
<dbReference type="PANTHER" id="PTHR23113">
    <property type="entry name" value="GUANINE NUCLEOTIDE EXCHANGE FACTOR"/>
    <property type="match status" value="1"/>
</dbReference>
<feature type="domain" description="Ras-GEF" evidence="3">
    <location>
        <begin position="32"/>
        <end position="255"/>
    </location>
</feature>
<evidence type="ECO:0000256" key="2">
    <source>
        <dbReference type="PROSITE-ProRule" id="PRU00168"/>
    </source>
</evidence>
<name>A0AAD5UVN3_9APHY</name>
<dbReference type="PANTHER" id="PTHR23113:SF99">
    <property type="entry name" value="RASGEF DOMAIN-CONTAINING PROTEIN"/>
    <property type="match status" value="1"/>
</dbReference>
<organism evidence="4 5">
    <name type="scientific">Meripilus lineatus</name>
    <dbReference type="NCBI Taxonomy" id="2056292"/>
    <lineage>
        <taxon>Eukaryota</taxon>
        <taxon>Fungi</taxon>
        <taxon>Dikarya</taxon>
        <taxon>Basidiomycota</taxon>
        <taxon>Agaricomycotina</taxon>
        <taxon>Agaricomycetes</taxon>
        <taxon>Polyporales</taxon>
        <taxon>Meripilaceae</taxon>
        <taxon>Meripilus</taxon>
    </lineage>
</organism>